<protein>
    <submittedName>
        <fullName evidence="2">FUSC family protein</fullName>
    </submittedName>
</protein>
<proteinExistence type="predicted"/>
<dbReference type="OrthoDB" id="9807111at2"/>
<reference evidence="2 3" key="1">
    <citation type="submission" date="2019-06" db="EMBL/GenBank/DDBJ databases">
        <title>Genome sequence of Rhodobacteraceae bacterium D4M1.</title>
        <authorList>
            <person name="Cao J."/>
        </authorList>
    </citation>
    <scope>NUCLEOTIDE SEQUENCE [LARGE SCALE GENOMIC DNA]</scope>
    <source>
        <strain evidence="2 3">D4M1</strain>
    </source>
</reference>
<dbReference type="AlphaFoldDB" id="A0A5B8FH13"/>
<dbReference type="KEGG" id="ppru:FDP22_07565"/>
<sequence length="648" mass="67605">MSLGTRLAAAGFDTPRLGFALRTALGACLALWIAWLLGLEHPQWAGMTVWATSLPTRGQLLEKGLFRVAGTVIGALAGIGLVLISGGSPALLVTGLALWIALCAGLGNLLRSFTAYGVMLAGYTAAMVSLLEAGAPGHIVALGADRMLTVLTGALTALAVGWLFAGRGEEALPVGRLRLLSARLLRAMADGVAGGPGAGQDGAKATPRALLSELAAIEEALDPHSAGSLRARQTARAMRRQLSAHVSALFWLSRQGAGPARPDLAAALEAAAEALDMPGEQAVAAARLTRAQALAAPDAETGEVLSALAAALRDGPAGAEVPAAARASVILHRDWVGAREAALRALGMMLAIGLLWVVTGWSVGPFVLLGTAIMASLFSTFDNPAGMMRFVFIGQLAGAAGALACHWLAWPLAGGPAGQIALAMPFVLFGALVFGHRRTQALGFDYNMVLLLLLQPHWPLSGSFPQSLALSLAVPAAPMLAYFAYRHVFPPSPQRRRDTLIAMMVRELEAMAARPERRARQPVWQARLTHRVLRLASWSDKSPRAGVSPTEGSLAVLALGRAILHLQELAARPGPQRPARRRPEAALRRLAAVGQSPERAARALAAAARHVARHPAGNPALLTQAARALAQNADFFRTAARDGGAHPA</sequence>
<feature type="transmembrane region" description="Helical" evidence="1">
    <location>
        <begin position="20"/>
        <end position="39"/>
    </location>
</feature>
<name>A0A5B8FH13_9RHOB</name>
<gene>
    <name evidence="2" type="ORF">FDP22_07565</name>
</gene>
<keyword evidence="3" id="KW-1185">Reference proteome</keyword>
<dbReference type="GO" id="GO:0005886">
    <property type="term" value="C:plasma membrane"/>
    <property type="evidence" value="ECO:0007669"/>
    <property type="project" value="InterPro"/>
</dbReference>
<evidence type="ECO:0000313" key="3">
    <source>
        <dbReference type="Proteomes" id="UP000305888"/>
    </source>
</evidence>
<feature type="transmembrane region" description="Helical" evidence="1">
    <location>
        <begin position="64"/>
        <end position="84"/>
    </location>
</feature>
<dbReference type="InterPro" id="IPR006726">
    <property type="entry name" value="PHBA_efflux_AaeB/fusaric-R"/>
</dbReference>
<evidence type="ECO:0000313" key="2">
    <source>
        <dbReference type="EMBL" id="QDL91657.1"/>
    </source>
</evidence>
<feature type="transmembrane region" description="Helical" evidence="1">
    <location>
        <begin position="464"/>
        <end position="485"/>
    </location>
</feature>
<accession>A0A5B8FH13</accession>
<dbReference type="RefSeq" id="WP_138572289.1">
    <property type="nucleotide sequence ID" value="NZ_CP040818.1"/>
</dbReference>
<dbReference type="EMBL" id="CP040818">
    <property type="protein sequence ID" value="QDL91657.1"/>
    <property type="molecule type" value="Genomic_DNA"/>
</dbReference>
<feature type="transmembrane region" description="Helical" evidence="1">
    <location>
        <begin position="117"/>
        <end position="135"/>
    </location>
</feature>
<organism evidence="2 3">
    <name type="scientific">Paroceanicella profunda</name>
    <dbReference type="NCBI Taxonomy" id="2579971"/>
    <lineage>
        <taxon>Bacteria</taxon>
        <taxon>Pseudomonadati</taxon>
        <taxon>Pseudomonadota</taxon>
        <taxon>Alphaproteobacteria</taxon>
        <taxon>Rhodobacterales</taxon>
        <taxon>Paracoccaceae</taxon>
        <taxon>Paroceanicella</taxon>
    </lineage>
</organism>
<feature type="transmembrane region" description="Helical" evidence="1">
    <location>
        <begin position="416"/>
        <end position="434"/>
    </location>
</feature>
<evidence type="ECO:0000256" key="1">
    <source>
        <dbReference type="SAM" id="Phobius"/>
    </source>
</evidence>
<keyword evidence="1" id="KW-0472">Membrane</keyword>
<dbReference type="Pfam" id="PF04632">
    <property type="entry name" value="FUSC"/>
    <property type="match status" value="1"/>
</dbReference>
<feature type="transmembrane region" description="Helical" evidence="1">
    <location>
        <begin position="390"/>
        <end position="410"/>
    </location>
</feature>
<dbReference type="GO" id="GO:0022857">
    <property type="term" value="F:transmembrane transporter activity"/>
    <property type="evidence" value="ECO:0007669"/>
    <property type="project" value="InterPro"/>
</dbReference>
<feature type="transmembrane region" description="Helical" evidence="1">
    <location>
        <begin position="364"/>
        <end position="381"/>
    </location>
</feature>
<keyword evidence="1" id="KW-0812">Transmembrane</keyword>
<feature type="transmembrane region" description="Helical" evidence="1">
    <location>
        <begin position="147"/>
        <end position="166"/>
    </location>
</feature>
<keyword evidence="1" id="KW-1133">Transmembrane helix</keyword>
<dbReference type="Proteomes" id="UP000305888">
    <property type="component" value="Chromosome"/>
</dbReference>
<feature type="transmembrane region" description="Helical" evidence="1">
    <location>
        <begin position="90"/>
        <end position="110"/>
    </location>
</feature>